<dbReference type="Pfam" id="PF07765">
    <property type="entry name" value="KIP1"/>
    <property type="match status" value="1"/>
</dbReference>
<dbReference type="GO" id="GO:0003779">
    <property type="term" value="F:actin binding"/>
    <property type="evidence" value="ECO:0007669"/>
    <property type="project" value="InterPro"/>
</dbReference>
<evidence type="ECO:0000313" key="4">
    <source>
        <dbReference type="EMBL" id="KAE9615205.1"/>
    </source>
</evidence>
<sequence>MLHRAASNAYSWWWASHIRTKQSKWLDQSLQDMEEKVADTLKILDNDGDSFAQRAEMYYKKRPELVGFVEQSFRAYRALAERYDHLSRELQSANRTIASVFPEQVQYRVDEDSEEESDTGTNASSPDLNNQTHIKKVIPKVPKIPKNDFRNPSMLLSRKEPPKGNATTVSNFVASPTSGLTKNVAIGEIDKLQKEILALQTEKEFVRSLYEHAYEKYWDIEDQIIEMQKRVCSLQDEFGVGTIIEDNDAQTLMAATALKSCQETMTKLQEIQEQSSKEAKVEYQRVKEAHEMFEALRDEFISKYMNGQDQGKREKTESMREKQESMDEEMAGLEQKSHDAGLLRETIKEKLEKGSGKSFTVTEMAENIDDLVDKVVSLETAVTSQTGLVKRLRSETGELQTNIKNLEQDKDMLIEGSEVTNKRLDELEKEIRRVKLLNRSVRSQDKSLQTHFTEASCNLEHLSGKLNDMKPDMEEENMLLYKKKRSVSVCEPENEPKHGHTLSFSNLAEIKDVKTLKKDTTSNIDNNKSNLSDNVNFIHERNQKLMQHDKDDNKVSNGNIESHDLNIGEKDQPNWRQMFISGLDDREKILFEEYTSVLRNYKDVRMKLNDVEKKNRDSIFELALQLRELKNVVVNKDKEINYLQQRVNTPEVTPDESPYTLTTEYKYTPHEGALRKAAEGGANLQHSEILPLNSDANAVRTPFSEKNSVETTANNSSYAAIKMTLEKLMVNQDKRHNLTTFEQKFRAELDNLLEENLEFWLRFSTSVHHIQKFQNSIQDLKAEVRTIKENKNSEGQSHSKNHQPIQSQLRPIFRHLREIRTELSLWLEHNAVLQHELQGRYTTLCNIQDKIARAGNITGSEGEKAKEELSGYQAAKFQGEVLNMKQENSKVASELQAGLSLVKGMKVDVEKTLDVLDQDIVINSNNHGHTKNSSSRGRIPLKSFLFGAKLKRQKQSLFSCVNPAMHKYDDMPAPDDAPI</sequence>
<proteinExistence type="predicted"/>
<dbReference type="OrthoDB" id="616075at2759"/>
<dbReference type="Proteomes" id="UP000447434">
    <property type="component" value="Chromosome 4"/>
</dbReference>
<keyword evidence="1 2" id="KW-0175">Coiled coil</keyword>
<name>A0A6A5M863_LUPAL</name>
<keyword evidence="5" id="KW-1185">Reference proteome</keyword>
<dbReference type="PANTHER" id="PTHR31631">
    <property type="entry name" value="PROTEIN NETWORKED 2D"/>
    <property type="match status" value="1"/>
</dbReference>
<comment type="caution">
    <text evidence="4">The sequence shown here is derived from an EMBL/GenBank/DDBJ whole genome shotgun (WGS) entry which is preliminary data.</text>
</comment>
<feature type="region of interest" description="Disordered" evidence="3">
    <location>
        <begin position="306"/>
        <end position="326"/>
    </location>
</feature>
<evidence type="ECO:0000256" key="2">
    <source>
        <dbReference type="SAM" id="Coils"/>
    </source>
</evidence>
<feature type="region of interest" description="Disordered" evidence="3">
    <location>
        <begin position="109"/>
        <end position="132"/>
    </location>
</feature>
<evidence type="ECO:0000313" key="5">
    <source>
        <dbReference type="Proteomes" id="UP000447434"/>
    </source>
</evidence>
<gene>
    <name evidence="4" type="ORF">Lalb_Chr04g0252821</name>
</gene>
<dbReference type="PROSITE" id="PS51774">
    <property type="entry name" value="NAB"/>
    <property type="match status" value="1"/>
</dbReference>
<feature type="compositionally biased region" description="Basic and acidic residues" evidence="3">
    <location>
        <begin position="310"/>
        <end position="325"/>
    </location>
</feature>
<evidence type="ECO:0000256" key="1">
    <source>
        <dbReference type="ARBA" id="ARBA00023054"/>
    </source>
</evidence>
<reference evidence="5" key="1">
    <citation type="journal article" date="2020" name="Nat. Commun.">
        <title>Genome sequence of the cluster root forming white lupin.</title>
        <authorList>
            <person name="Hufnagel B."/>
            <person name="Marques A."/>
            <person name="Soriano A."/>
            <person name="Marques L."/>
            <person name="Divol F."/>
            <person name="Doumas P."/>
            <person name="Sallet E."/>
            <person name="Mancinotti D."/>
            <person name="Carrere S."/>
            <person name="Marande W."/>
            <person name="Arribat S."/>
            <person name="Keller J."/>
            <person name="Huneau C."/>
            <person name="Blein T."/>
            <person name="Aime D."/>
            <person name="Laguerre M."/>
            <person name="Taylor J."/>
            <person name="Schubert V."/>
            <person name="Nelson M."/>
            <person name="Geu-Flores F."/>
            <person name="Crespi M."/>
            <person name="Gallardo-Guerrero K."/>
            <person name="Delaux P.-M."/>
            <person name="Salse J."/>
            <person name="Berges H."/>
            <person name="Guyot R."/>
            <person name="Gouzy J."/>
            <person name="Peret B."/>
        </authorList>
    </citation>
    <scope>NUCLEOTIDE SEQUENCE [LARGE SCALE GENOMIC DNA]</scope>
    <source>
        <strain evidence="5">cv. Amiga</strain>
    </source>
</reference>
<dbReference type="AlphaFoldDB" id="A0A6A5M863"/>
<dbReference type="PANTHER" id="PTHR31631:SF3">
    <property type="entry name" value="PROTEIN NETWORKED 2B"/>
    <property type="match status" value="1"/>
</dbReference>
<dbReference type="Pfam" id="PF25014">
    <property type="entry name" value="NET2A"/>
    <property type="match status" value="1"/>
</dbReference>
<dbReference type="InterPro" id="IPR056888">
    <property type="entry name" value="NET2A-D/KIP1-like_dom"/>
</dbReference>
<dbReference type="EMBL" id="WOCE01000004">
    <property type="protein sequence ID" value="KAE9615205.1"/>
    <property type="molecule type" value="Genomic_DNA"/>
</dbReference>
<dbReference type="Pfam" id="PF24918">
    <property type="entry name" value="NET2A_C"/>
    <property type="match status" value="1"/>
</dbReference>
<feature type="coiled-coil region" evidence="2">
    <location>
        <begin position="389"/>
        <end position="444"/>
    </location>
</feature>
<feature type="coiled-coil region" evidence="2">
    <location>
        <begin position="182"/>
        <end position="209"/>
    </location>
</feature>
<accession>A0A6A5M863</accession>
<dbReference type="InterPro" id="IPR056889">
    <property type="entry name" value="NET2A-D/KIP1-like_C"/>
</dbReference>
<feature type="compositionally biased region" description="Polar residues" evidence="3">
    <location>
        <begin position="119"/>
        <end position="132"/>
    </location>
</feature>
<organism evidence="4 5">
    <name type="scientific">Lupinus albus</name>
    <name type="common">White lupine</name>
    <name type="synonym">Lupinus termis</name>
    <dbReference type="NCBI Taxonomy" id="3870"/>
    <lineage>
        <taxon>Eukaryota</taxon>
        <taxon>Viridiplantae</taxon>
        <taxon>Streptophyta</taxon>
        <taxon>Embryophyta</taxon>
        <taxon>Tracheophyta</taxon>
        <taxon>Spermatophyta</taxon>
        <taxon>Magnoliopsida</taxon>
        <taxon>eudicotyledons</taxon>
        <taxon>Gunneridae</taxon>
        <taxon>Pentapetalae</taxon>
        <taxon>rosids</taxon>
        <taxon>fabids</taxon>
        <taxon>Fabales</taxon>
        <taxon>Fabaceae</taxon>
        <taxon>Papilionoideae</taxon>
        <taxon>50 kb inversion clade</taxon>
        <taxon>genistoids sensu lato</taxon>
        <taxon>core genistoids</taxon>
        <taxon>Genisteae</taxon>
        <taxon>Lupinus</taxon>
    </lineage>
</organism>
<protein>
    <submittedName>
        <fullName evidence="4">Uncharacterized protein</fullName>
    </submittedName>
</protein>
<evidence type="ECO:0000256" key="3">
    <source>
        <dbReference type="SAM" id="MobiDB-lite"/>
    </source>
</evidence>
<dbReference type="InterPro" id="IPR011684">
    <property type="entry name" value="NAB"/>
</dbReference>